<keyword evidence="4 7" id="KW-0521">NADP</keyword>
<dbReference type="OrthoDB" id="9812105at2"/>
<evidence type="ECO:0000256" key="7">
    <source>
        <dbReference type="PIRNR" id="PIRNR000232"/>
    </source>
</evidence>
<dbReference type="RefSeq" id="WP_092074666.1">
    <property type="nucleotide sequence ID" value="NZ_FNHB01000011.1"/>
</dbReference>
<comment type="similarity">
    <text evidence="1 7">Belongs to the nitroreductase family.</text>
</comment>
<dbReference type="PIRSF" id="PIRSF000232">
    <property type="entry name" value="YdjA"/>
    <property type="match status" value="1"/>
</dbReference>
<dbReference type="CDD" id="cd20610">
    <property type="entry name" value="nitroreductase"/>
    <property type="match status" value="1"/>
</dbReference>
<organism evidence="10 11">
    <name type="scientific">Dendrosporobacter quercicolus</name>
    <dbReference type="NCBI Taxonomy" id="146817"/>
    <lineage>
        <taxon>Bacteria</taxon>
        <taxon>Bacillati</taxon>
        <taxon>Bacillota</taxon>
        <taxon>Negativicutes</taxon>
        <taxon>Selenomonadales</taxon>
        <taxon>Sporomusaceae</taxon>
        <taxon>Dendrosporobacter</taxon>
    </lineage>
</organism>
<accession>A0A1G9YGQ6</accession>
<dbReference type="STRING" id="146817.SAMN04488502_11183"/>
<reference evidence="10 11" key="1">
    <citation type="submission" date="2016-10" db="EMBL/GenBank/DDBJ databases">
        <authorList>
            <person name="de Groot N.N."/>
        </authorList>
    </citation>
    <scope>NUCLEOTIDE SEQUENCE [LARGE SCALE GENOMIC DNA]</scope>
    <source>
        <strain evidence="10 11">DSM 1736</strain>
    </source>
</reference>
<evidence type="ECO:0000256" key="8">
    <source>
        <dbReference type="PIRSR" id="PIRSR000232-1"/>
    </source>
</evidence>
<evidence type="ECO:0000256" key="2">
    <source>
        <dbReference type="ARBA" id="ARBA00022630"/>
    </source>
</evidence>
<dbReference type="Gene3D" id="3.40.109.10">
    <property type="entry name" value="NADH Oxidase"/>
    <property type="match status" value="1"/>
</dbReference>
<protein>
    <recommendedName>
        <fullName evidence="7">Putative NAD(P)H nitroreductase</fullName>
        <ecNumber evidence="7">1.-.-.-</ecNumber>
    </recommendedName>
</protein>
<dbReference type="GO" id="GO:0016491">
    <property type="term" value="F:oxidoreductase activity"/>
    <property type="evidence" value="ECO:0007669"/>
    <property type="project" value="UniProtKB-UniRule"/>
</dbReference>
<gene>
    <name evidence="10" type="ORF">SAMN04488502_11183</name>
</gene>
<dbReference type="PANTHER" id="PTHR23026">
    <property type="entry name" value="NADPH NITROREDUCTASE"/>
    <property type="match status" value="1"/>
</dbReference>
<dbReference type="EMBL" id="FNHB01000011">
    <property type="protein sequence ID" value="SDN07705.1"/>
    <property type="molecule type" value="Genomic_DNA"/>
</dbReference>
<evidence type="ECO:0000313" key="10">
    <source>
        <dbReference type="EMBL" id="SDN07705.1"/>
    </source>
</evidence>
<dbReference type="AlphaFoldDB" id="A0A1G9YGQ6"/>
<dbReference type="InterPro" id="IPR000415">
    <property type="entry name" value="Nitroreductase-like"/>
</dbReference>
<evidence type="ECO:0000256" key="1">
    <source>
        <dbReference type="ARBA" id="ARBA00007118"/>
    </source>
</evidence>
<evidence type="ECO:0000256" key="5">
    <source>
        <dbReference type="ARBA" id="ARBA00023002"/>
    </source>
</evidence>
<dbReference type="PANTHER" id="PTHR23026:SF123">
    <property type="entry name" value="NAD(P)H NITROREDUCTASE RV3131-RELATED"/>
    <property type="match status" value="1"/>
</dbReference>
<evidence type="ECO:0000256" key="3">
    <source>
        <dbReference type="ARBA" id="ARBA00022643"/>
    </source>
</evidence>
<keyword evidence="5 7" id="KW-0560">Oxidoreductase</keyword>
<feature type="domain" description="Nitroreductase" evidence="9">
    <location>
        <begin position="7"/>
        <end position="173"/>
    </location>
</feature>
<sequence length="196" mass="21912">MDFFEVIRNRRSIRRFKSDPVPRAEMLKILDAANWAPSALNLQPWEFLVVSGAKKNMLGSNYGKIAEDYTKDWDIAPDKKGFMARQEFIQFANVYGGAPVVVVVLIEAHKEPRYQKAFLESASAAMENMLLAATALGLGGCWMTGPLAGESYLREILSIPDNREIVAISPVGYPLAVPEARPRLDPDLTRKVSWLE</sequence>
<dbReference type="SUPFAM" id="SSF55469">
    <property type="entry name" value="FMN-dependent nitroreductase-like"/>
    <property type="match status" value="1"/>
</dbReference>
<evidence type="ECO:0000259" key="9">
    <source>
        <dbReference type="Pfam" id="PF00881"/>
    </source>
</evidence>
<dbReference type="Proteomes" id="UP000214880">
    <property type="component" value="Unassembled WGS sequence"/>
</dbReference>
<dbReference type="Pfam" id="PF00881">
    <property type="entry name" value="Nitroreductase"/>
    <property type="match status" value="1"/>
</dbReference>
<evidence type="ECO:0000256" key="4">
    <source>
        <dbReference type="ARBA" id="ARBA00022857"/>
    </source>
</evidence>
<evidence type="ECO:0000313" key="11">
    <source>
        <dbReference type="Proteomes" id="UP000214880"/>
    </source>
</evidence>
<keyword evidence="3 7" id="KW-0288">FMN</keyword>
<feature type="binding site" description="in other chain" evidence="8">
    <location>
        <begin position="10"/>
        <end position="12"/>
    </location>
    <ligand>
        <name>FMN</name>
        <dbReference type="ChEBI" id="CHEBI:58210"/>
        <note>ligand shared between dimeric partners</note>
    </ligand>
</feature>
<proteinExistence type="inferred from homology"/>
<feature type="binding site" evidence="8">
    <location>
        <position position="39"/>
    </location>
    <ligand>
        <name>FMN</name>
        <dbReference type="ChEBI" id="CHEBI:58210"/>
        <note>ligand shared between dimeric partners</note>
    </ligand>
</feature>
<feature type="binding site" description="in other chain" evidence="8">
    <location>
        <begin position="142"/>
        <end position="144"/>
    </location>
    <ligand>
        <name>FMN</name>
        <dbReference type="ChEBI" id="CHEBI:58210"/>
        <note>ligand shared between dimeric partners</note>
    </ligand>
</feature>
<name>A0A1G9YGQ6_9FIRM</name>
<dbReference type="EC" id="1.-.-.-" evidence="7"/>
<keyword evidence="11" id="KW-1185">Reference proteome</keyword>
<evidence type="ECO:0000256" key="6">
    <source>
        <dbReference type="ARBA" id="ARBA00023027"/>
    </source>
</evidence>
<keyword evidence="2 7" id="KW-0285">Flavoprotein</keyword>
<dbReference type="InterPro" id="IPR050627">
    <property type="entry name" value="Nitroreductase/BluB"/>
</dbReference>
<dbReference type="InterPro" id="IPR029479">
    <property type="entry name" value="Nitroreductase"/>
</dbReference>
<comment type="cofactor">
    <cofactor evidence="8">
        <name>FMN</name>
        <dbReference type="ChEBI" id="CHEBI:58210"/>
    </cofactor>
    <text evidence="8">Binds 1 FMN per subunit.</text>
</comment>
<keyword evidence="6 7" id="KW-0520">NAD</keyword>
<dbReference type="InterPro" id="IPR026021">
    <property type="entry name" value="YdjA-like"/>
</dbReference>